<dbReference type="InterPro" id="IPR011990">
    <property type="entry name" value="TPR-like_helical_dom_sf"/>
</dbReference>
<feature type="signal peptide" evidence="6">
    <location>
        <begin position="1"/>
        <end position="21"/>
    </location>
</feature>
<name>A0AAU9C920_9BACT</name>
<evidence type="ECO:0000313" key="10">
    <source>
        <dbReference type="Proteomes" id="UP001348817"/>
    </source>
</evidence>
<dbReference type="Pfam" id="PF07980">
    <property type="entry name" value="SusD_RagB"/>
    <property type="match status" value="1"/>
</dbReference>
<dbReference type="PROSITE" id="PS51257">
    <property type="entry name" value="PROKAR_LIPOPROTEIN"/>
    <property type="match status" value="1"/>
</dbReference>
<evidence type="ECO:0000256" key="2">
    <source>
        <dbReference type="ARBA" id="ARBA00006275"/>
    </source>
</evidence>
<evidence type="ECO:0000256" key="3">
    <source>
        <dbReference type="ARBA" id="ARBA00022729"/>
    </source>
</evidence>
<dbReference type="Pfam" id="PF14322">
    <property type="entry name" value="SusD-like_3"/>
    <property type="match status" value="1"/>
</dbReference>
<dbReference type="GO" id="GO:0009279">
    <property type="term" value="C:cell outer membrane"/>
    <property type="evidence" value="ECO:0007669"/>
    <property type="project" value="UniProtKB-SubCell"/>
</dbReference>
<evidence type="ECO:0000259" key="7">
    <source>
        <dbReference type="Pfam" id="PF07980"/>
    </source>
</evidence>
<dbReference type="InterPro" id="IPR012944">
    <property type="entry name" value="SusD_RagB_dom"/>
</dbReference>
<dbReference type="Gene3D" id="1.25.40.390">
    <property type="match status" value="1"/>
</dbReference>
<comment type="subcellular location">
    <subcellularLocation>
        <location evidence="1">Cell outer membrane</location>
    </subcellularLocation>
</comment>
<keyword evidence="10" id="KW-1185">Reference proteome</keyword>
<dbReference type="EMBL" id="AP025314">
    <property type="protein sequence ID" value="BDD08504.1"/>
    <property type="molecule type" value="Genomic_DNA"/>
</dbReference>
<keyword evidence="5" id="KW-0998">Cell outer membrane</keyword>
<evidence type="ECO:0000256" key="1">
    <source>
        <dbReference type="ARBA" id="ARBA00004442"/>
    </source>
</evidence>
<feature type="chain" id="PRO_5044020854" evidence="6">
    <location>
        <begin position="22"/>
        <end position="528"/>
    </location>
</feature>
<keyword evidence="4" id="KW-0472">Membrane</keyword>
<evidence type="ECO:0000256" key="5">
    <source>
        <dbReference type="ARBA" id="ARBA00023237"/>
    </source>
</evidence>
<keyword evidence="3 6" id="KW-0732">Signal</keyword>
<proteinExistence type="inferred from homology"/>
<sequence>MKKIIYAGLALSFSLLFTSCGDDFLDKQPHDNIASTTFWKTPAQAEEGLAGVYDALQSPKRELGWGTFPFFDGLTILSDSRDGKFNEVARGYHTPTSGFVGQLWKQSYRGVVRANEVLTRVDDVPFSDESQKTRIKAEARYLRSMFYFHLADNYGGVALFEHVPTLDDITVPRSSVDEVIALMIEDLDFAIQYLPVKAHQVGRATKGAAYTMKAKVAMLKKDWATAEAATAEVMKLDYALESDYKRIFALDNENNGEVIFDIQYIGGEDGEGNVVEKLLGNRAMGVSGWSWMVPSFNLVEYYEVIDENPTYEVYAPLVPEKFYTMLEGRDPRMDATILRPGATFLNKVGEETVYPNIPAYTHSESGLHIRKNVIEGGPDLTLPEKGPLNLILLRYADVLLMHLEAKANQGGIASVDQATLDATINKIRKRASDKLPLYTAGDIEMEDVYKEYIRELAMEGWMYSNFKRWKWLEKAHGMTTKDVQKVGDGIDFIEDNPVREFEAPKDYLFPIPASEIEKSNGWAQNPGW</sequence>
<protein>
    <submittedName>
        <fullName evidence="9">Glycan metabolism protein RagB</fullName>
    </submittedName>
</protein>
<evidence type="ECO:0000256" key="4">
    <source>
        <dbReference type="ARBA" id="ARBA00023136"/>
    </source>
</evidence>
<comment type="similarity">
    <text evidence="2">Belongs to the SusD family.</text>
</comment>
<dbReference type="InterPro" id="IPR033985">
    <property type="entry name" value="SusD-like_N"/>
</dbReference>
<organism evidence="9 10">
    <name type="scientific">Fulvitalea axinellae</name>
    <dbReference type="NCBI Taxonomy" id="1182444"/>
    <lineage>
        <taxon>Bacteria</taxon>
        <taxon>Pseudomonadati</taxon>
        <taxon>Bacteroidota</taxon>
        <taxon>Cytophagia</taxon>
        <taxon>Cytophagales</taxon>
        <taxon>Persicobacteraceae</taxon>
        <taxon>Fulvitalea</taxon>
    </lineage>
</organism>
<accession>A0AAU9C920</accession>
<feature type="domain" description="RagB/SusD" evidence="7">
    <location>
        <begin position="257"/>
        <end position="528"/>
    </location>
</feature>
<dbReference type="SUPFAM" id="SSF48452">
    <property type="entry name" value="TPR-like"/>
    <property type="match status" value="1"/>
</dbReference>
<dbReference type="KEGG" id="fax:FUAX_09360"/>
<evidence type="ECO:0000256" key="6">
    <source>
        <dbReference type="SAM" id="SignalP"/>
    </source>
</evidence>
<feature type="domain" description="SusD-like N-terminal" evidence="8">
    <location>
        <begin position="23"/>
        <end position="216"/>
    </location>
</feature>
<evidence type="ECO:0000259" key="8">
    <source>
        <dbReference type="Pfam" id="PF14322"/>
    </source>
</evidence>
<dbReference type="Proteomes" id="UP001348817">
    <property type="component" value="Chromosome"/>
</dbReference>
<evidence type="ECO:0000313" key="9">
    <source>
        <dbReference type="EMBL" id="BDD08504.1"/>
    </source>
</evidence>
<gene>
    <name evidence="9" type="ORF">FUAX_09360</name>
</gene>
<dbReference type="AlphaFoldDB" id="A0AAU9C920"/>
<dbReference type="RefSeq" id="WP_338393759.1">
    <property type="nucleotide sequence ID" value="NZ_AP025314.1"/>
</dbReference>
<reference evidence="9 10" key="1">
    <citation type="submission" date="2021-12" db="EMBL/GenBank/DDBJ databases">
        <title>Genome sequencing of bacteria with rrn-lacking chromosome and rrn-plasmid.</title>
        <authorList>
            <person name="Anda M."/>
            <person name="Iwasaki W."/>
        </authorList>
    </citation>
    <scope>NUCLEOTIDE SEQUENCE [LARGE SCALE GENOMIC DNA]</scope>
    <source>
        <strain evidence="9 10">DSM 100852</strain>
    </source>
</reference>